<dbReference type="InterPro" id="IPR006201">
    <property type="entry name" value="Neur_channel"/>
</dbReference>
<dbReference type="SUPFAM" id="SSF63712">
    <property type="entry name" value="Nicotinic receptor ligand binding domain-like"/>
    <property type="match status" value="1"/>
</dbReference>
<evidence type="ECO:0000256" key="5">
    <source>
        <dbReference type="ARBA" id="ARBA00023065"/>
    </source>
</evidence>
<evidence type="ECO:0000256" key="7">
    <source>
        <dbReference type="ARBA" id="ARBA00023170"/>
    </source>
</evidence>
<evidence type="ECO:0000256" key="1">
    <source>
        <dbReference type="ARBA" id="ARBA00022448"/>
    </source>
</evidence>
<evidence type="ECO:0000256" key="6">
    <source>
        <dbReference type="ARBA" id="ARBA00023136"/>
    </source>
</evidence>
<dbReference type="InterPro" id="IPR002394">
    <property type="entry name" value="Nicotinic_acetylcholine_rcpt"/>
</dbReference>
<keyword evidence="2" id="KW-1003">Cell membrane</keyword>
<evidence type="ECO:0000256" key="10">
    <source>
        <dbReference type="ARBA" id="ARBA00034099"/>
    </source>
</evidence>
<dbReference type="Gene3D" id="2.70.170.10">
    <property type="entry name" value="Neurotransmitter-gated ion-channel ligand-binding domain"/>
    <property type="match status" value="1"/>
</dbReference>
<comment type="subcellular location">
    <subcellularLocation>
        <location evidence="10">Synaptic cell membrane</location>
        <topology evidence="10">Multi-pass membrane protein</topology>
    </subcellularLocation>
</comment>
<keyword evidence="7" id="KW-0675">Receptor</keyword>
<dbReference type="AlphaFoldDB" id="A0AAD4N2F9"/>
<evidence type="ECO:0000313" key="13">
    <source>
        <dbReference type="Proteomes" id="UP001201812"/>
    </source>
</evidence>
<comment type="caution">
    <text evidence="12">The sequence shown here is derived from an EMBL/GenBank/DDBJ whole genome shotgun (WGS) entry which is preliminary data.</text>
</comment>
<evidence type="ECO:0000256" key="4">
    <source>
        <dbReference type="ARBA" id="ARBA00023018"/>
    </source>
</evidence>
<keyword evidence="6" id="KW-0472">Membrane</keyword>
<dbReference type="PRINTS" id="PR00252">
    <property type="entry name" value="NRIONCHANNEL"/>
</dbReference>
<organism evidence="12 13">
    <name type="scientific">Ditylenchus destructor</name>
    <dbReference type="NCBI Taxonomy" id="166010"/>
    <lineage>
        <taxon>Eukaryota</taxon>
        <taxon>Metazoa</taxon>
        <taxon>Ecdysozoa</taxon>
        <taxon>Nematoda</taxon>
        <taxon>Chromadorea</taxon>
        <taxon>Rhabditida</taxon>
        <taxon>Tylenchina</taxon>
        <taxon>Tylenchomorpha</taxon>
        <taxon>Sphaerularioidea</taxon>
        <taxon>Anguinidae</taxon>
        <taxon>Anguininae</taxon>
        <taxon>Ditylenchus</taxon>
    </lineage>
</organism>
<evidence type="ECO:0000256" key="8">
    <source>
        <dbReference type="ARBA" id="ARBA00023286"/>
    </source>
</evidence>
<proteinExistence type="predicted"/>
<dbReference type="Proteomes" id="UP001201812">
    <property type="component" value="Unassembled WGS sequence"/>
</dbReference>
<sequence>MRITTNQRILLDIFPEQNNKTADEVNQVLTTNLWLEMQWIDYKLNWDPDKFNNIKKLHIPSDQIWIPDIILYNNADGEPHISIMSDAIVYHTGLVVWKPPSIYKSFCTVSISEVYGRKSGTAFKRSQATP</sequence>
<evidence type="ECO:0000256" key="9">
    <source>
        <dbReference type="ARBA" id="ARBA00023303"/>
    </source>
</evidence>
<dbReference type="GO" id="GO:0022848">
    <property type="term" value="F:acetylcholine-gated monoatomic cation-selective channel activity"/>
    <property type="evidence" value="ECO:0007669"/>
    <property type="project" value="InterPro"/>
</dbReference>
<dbReference type="EMBL" id="JAKKPZ010000031">
    <property type="protein sequence ID" value="KAI1709350.1"/>
    <property type="molecule type" value="Genomic_DNA"/>
</dbReference>
<dbReference type="GO" id="GO:0045211">
    <property type="term" value="C:postsynaptic membrane"/>
    <property type="evidence" value="ECO:0007669"/>
    <property type="project" value="InterPro"/>
</dbReference>
<dbReference type="Pfam" id="PF02931">
    <property type="entry name" value="Neur_chan_LBD"/>
    <property type="match status" value="1"/>
</dbReference>
<name>A0AAD4N2F9_9BILA</name>
<reference evidence="12" key="1">
    <citation type="submission" date="2022-01" db="EMBL/GenBank/DDBJ databases">
        <title>Genome Sequence Resource for Two Populations of Ditylenchus destructor, the Migratory Endoparasitic Phytonematode.</title>
        <authorList>
            <person name="Zhang H."/>
            <person name="Lin R."/>
            <person name="Xie B."/>
        </authorList>
    </citation>
    <scope>NUCLEOTIDE SEQUENCE</scope>
    <source>
        <strain evidence="12">BazhouSP</strain>
    </source>
</reference>
<keyword evidence="1" id="KW-0813">Transport</keyword>
<gene>
    <name evidence="12" type="ORF">DdX_11425</name>
</gene>
<evidence type="ECO:0000313" key="12">
    <source>
        <dbReference type="EMBL" id="KAI1709350.1"/>
    </source>
</evidence>
<evidence type="ECO:0000256" key="2">
    <source>
        <dbReference type="ARBA" id="ARBA00022475"/>
    </source>
</evidence>
<evidence type="ECO:0000256" key="3">
    <source>
        <dbReference type="ARBA" id="ARBA00022692"/>
    </source>
</evidence>
<dbReference type="PRINTS" id="PR00254">
    <property type="entry name" value="NICOTINICR"/>
</dbReference>
<keyword evidence="13" id="KW-1185">Reference proteome</keyword>
<dbReference type="InterPro" id="IPR036734">
    <property type="entry name" value="Neur_chan_lig-bd_sf"/>
</dbReference>
<dbReference type="GO" id="GO:0004888">
    <property type="term" value="F:transmembrane signaling receptor activity"/>
    <property type="evidence" value="ECO:0007669"/>
    <property type="project" value="InterPro"/>
</dbReference>
<protein>
    <submittedName>
        <fullName evidence="12">Neurotransmitter-gated ion-channel ligand binding domain-containing protein</fullName>
    </submittedName>
</protein>
<dbReference type="PANTHER" id="PTHR18945">
    <property type="entry name" value="NEUROTRANSMITTER GATED ION CHANNEL"/>
    <property type="match status" value="1"/>
</dbReference>
<keyword evidence="9" id="KW-0407">Ion channel</keyword>
<keyword evidence="4" id="KW-0770">Synapse</keyword>
<keyword evidence="5" id="KW-0406">Ion transport</keyword>
<keyword evidence="8" id="KW-1071">Ligand-gated ion channel</keyword>
<keyword evidence="3" id="KW-0812">Transmembrane</keyword>
<dbReference type="InterPro" id="IPR006202">
    <property type="entry name" value="Neur_chan_lig-bd"/>
</dbReference>
<accession>A0AAD4N2F9</accession>
<evidence type="ECO:0000259" key="11">
    <source>
        <dbReference type="Pfam" id="PF02931"/>
    </source>
</evidence>
<feature type="domain" description="Neurotransmitter-gated ion-channel ligand-binding" evidence="11">
    <location>
        <begin position="21"/>
        <end position="112"/>
    </location>
</feature>